<reference evidence="9" key="4">
    <citation type="submission" date="2025-08" db="UniProtKB">
        <authorList>
            <consortium name="Ensembl"/>
        </authorList>
    </citation>
    <scope>IDENTIFICATION</scope>
</reference>
<reference evidence="10" key="2">
    <citation type="journal article" date="2007" name="PLoS Biol.">
        <title>Survey sequencing and comparative analysis of the elephant shark (Callorhinchus milii) genome.</title>
        <authorList>
            <person name="Venkatesh B."/>
            <person name="Kirkness E.F."/>
            <person name="Loh Y.H."/>
            <person name="Halpern A.L."/>
            <person name="Lee A.P."/>
            <person name="Johnson J."/>
            <person name="Dandona N."/>
            <person name="Viswanathan L.D."/>
            <person name="Tay A."/>
            <person name="Venter J.C."/>
            <person name="Strausberg R.L."/>
            <person name="Brenner S."/>
        </authorList>
    </citation>
    <scope>NUCLEOTIDE SEQUENCE [LARGE SCALE GENOMIC DNA]</scope>
</reference>
<evidence type="ECO:0000259" key="8">
    <source>
        <dbReference type="PROSITE" id="PS50234"/>
    </source>
</evidence>
<keyword evidence="3" id="KW-0272">Extracellular matrix</keyword>
<dbReference type="PRINTS" id="PR00453">
    <property type="entry name" value="VWFADOMAIN"/>
</dbReference>
<dbReference type="PANTHER" id="PTHR24020">
    <property type="entry name" value="COLLAGEN ALPHA"/>
    <property type="match status" value="1"/>
</dbReference>
<reference evidence="10" key="1">
    <citation type="journal article" date="2006" name="Science">
        <title>Ancient noncoding elements conserved in the human genome.</title>
        <authorList>
            <person name="Venkatesh B."/>
            <person name="Kirkness E.F."/>
            <person name="Loh Y.H."/>
            <person name="Halpern A.L."/>
            <person name="Lee A.P."/>
            <person name="Johnson J."/>
            <person name="Dandona N."/>
            <person name="Viswanathan L.D."/>
            <person name="Tay A."/>
            <person name="Venter J.C."/>
            <person name="Strausberg R.L."/>
            <person name="Brenner S."/>
        </authorList>
    </citation>
    <scope>NUCLEOTIDE SEQUENCE [LARGE SCALE GENOMIC DNA]</scope>
</reference>
<evidence type="ECO:0000313" key="9">
    <source>
        <dbReference type="Ensembl" id="ENSCMIP00000040022.1"/>
    </source>
</evidence>
<feature type="domain" description="VWFA" evidence="8">
    <location>
        <begin position="35"/>
        <end position="211"/>
    </location>
</feature>
<evidence type="ECO:0000256" key="1">
    <source>
        <dbReference type="ARBA" id="ARBA00004498"/>
    </source>
</evidence>
<dbReference type="FunFam" id="3.40.50.410:FF:000041">
    <property type="entry name" value="Collagen alpha-1(XXI) chain isoform X1"/>
    <property type="match status" value="1"/>
</dbReference>
<dbReference type="SUPFAM" id="SSF53300">
    <property type="entry name" value="vWA-like"/>
    <property type="match status" value="2"/>
</dbReference>
<dbReference type="Ensembl" id="ENSCMIT00000040593.1">
    <property type="protein sequence ID" value="ENSCMIP00000040022.1"/>
    <property type="gene ID" value="ENSCMIG00000016738.1"/>
</dbReference>
<dbReference type="Gene3D" id="3.40.50.410">
    <property type="entry name" value="von Willebrand factor, type A domain"/>
    <property type="match status" value="2"/>
</dbReference>
<sequence length="560" mass="61648">CCFETCFPVVCQLTIYYLLYYSVFAVDKCGDSAMDLVFLLDGSKSVLPQNFEKVKDFVNGIVDSISIGRQGSRVGVVQYSSNVRTEFTLDQHRTKEEIKEAVKRISYMQEGTATGRAIRHLIEKSFSGEEGARCLSLGVRRVAIVVTDGRSADDVTVPARAAHHAGIVLFTIGVTGSTDETELRAMASQPHSQYLHHVDDFNLLEKVKLQLAGGQCKLRLCQGTVGSERAPGTACQLDAFGGSEAKRPWDGVPECGGRETESLATDGRGVGRLVGSQQVREVGEGKAMDGLKGCRTAPNDLVFILDGSFSVGPENFEIVKSWIVNISSSFEIGNKFTQVGVIQYSDDPLLEIPLGKYSSNEDLMKAMEAIEYMGGNTRTGKAITFGVKDVFSSSYRAANAVTKVAIVLTDGKSQDDVKDYAEEARKKKITLFAIGVGDETEEFELQAIANKPSSTYVFYVEDYTGISRIREVMKQKLCEGKNFSQWLEHLLWRNLGQVSLLHTPSNNPSKTKNNNKLVIFNLRLFVGHCCVQLAAVFAHKYTINSLYSIFCEALWDVLPT</sequence>
<name>A0A4W3JCP4_CALMI</name>
<evidence type="ECO:0000256" key="7">
    <source>
        <dbReference type="ARBA" id="ARBA00023278"/>
    </source>
</evidence>
<dbReference type="SMART" id="SM00327">
    <property type="entry name" value="VWA"/>
    <property type="match status" value="2"/>
</dbReference>
<evidence type="ECO:0000256" key="2">
    <source>
        <dbReference type="ARBA" id="ARBA00022525"/>
    </source>
</evidence>
<keyword evidence="2" id="KW-0964">Secreted</keyword>
<organism evidence="9 10">
    <name type="scientific">Callorhinchus milii</name>
    <name type="common">Ghost shark</name>
    <dbReference type="NCBI Taxonomy" id="7868"/>
    <lineage>
        <taxon>Eukaryota</taxon>
        <taxon>Metazoa</taxon>
        <taxon>Chordata</taxon>
        <taxon>Craniata</taxon>
        <taxon>Vertebrata</taxon>
        <taxon>Chondrichthyes</taxon>
        <taxon>Holocephali</taxon>
        <taxon>Chimaeriformes</taxon>
        <taxon>Callorhinchidae</taxon>
        <taxon>Callorhinchus</taxon>
    </lineage>
</organism>
<accession>A0A4W3JCP4</accession>
<evidence type="ECO:0000256" key="3">
    <source>
        <dbReference type="ARBA" id="ARBA00022530"/>
    </source>
</evidence>
<comment type="subcellular location">
    <subcellularLocation>
        <location evidence="1">Secreted</location>
        <location evidence="1">Extracellular space</location>
        <location evidence="1">Extracellular matrix</location>
    </subcellularLocation>
</comment>
<feature type="domain" description="VWFA" evidence="8">
    <location>
        <begin position="300"/>
        <end position="477"/>
    </location>
</feature>
<proteinExistence type="predicted"/>
<keyword evidence="4" id="KW-0732">Signal</keyword>
<dbReference type="STRING" id="7868.ENSCMIP00000040022"/>
<dbReference type="Proteomes" id="UP000314986">
    <property type="component" value="Unassembled WGS sequence"/>
</dbReference>
<keyword evidence="6" id="KW-0325">Glycoprotein</keyword>
<dbReference type="AlphaFoldDB" id="A0A4W3JCP4"/>
<dbReference type="GeneTree" id="ENSGT00940000163557"/>
<keyword evidence="10" id="KW-1185">Reference proteome</keyword>
<reference evidence="10" key="3">
    <citation type="journal article" date="2014" name="Nature">
        <title>Elephant shark genome provides unique insights into gnathostome evolution.</title>
        <authorList>
            <consortium name="International Elephant Shark Genome Sequencing Consortium"/>
            <person name="Venkatesh B."/>
            <person name="Lee A.P."/>
            <person name="Ravi V."/>
            <person name="Maurya A.K."/>
            <person name="Lian M.M."/>
            <person name="Swann J.B."/>
            <person name="Ohta Y."/>
            <person name="Flajnik M.F."/>
            <person name="Sutoh Y."/>
            <person name="Kasahara M."/>
            <person name="Hoon S."/>
            <person name="Gangu V."/>
            <person name="Roy S.W."/>
            <person name="Irimia M."/>
            <person name="Korzh V."/>
            <person name="Kondrychyn I."/>
            <person name="Lim Z.W."/>
            <person name="Tay B.H."/>
            <person name="Tohari S."/>
            <person name="Kong K.W."/>
            <person name="Ho S."/>
            <person name="Lorente-Galdos B."/>
            <person name="Quilez J."/>
            <person name="Marques-Bonet T."/>
            <person name="Raney B.J."/>
            <person name="Ingham P.W."/>
            <person name="Tay A."/>
            <person name="Hillier L.W."/>
            <person name="Minx P."/>
            <person name="Boehm T."/>
            <person name="Wilson R.K."/>
            <person name="Brenner S."/>
            <person name="Warren W.C."/>
        </authorList>
    </citation>
    <scope>NUCLEOTIDE SEQUENCE [LARGE SCALE GENOMIC DNA]</scope>
</reference>
<evidence type="ECO:0000256" key="6">
    <source>
        <dbReference type="ARBA" id="ARBA00023180"/>
    </source>
</evidence>
<evidence type="ECO:0000313" key="10">
    <source>
        <dbReference type="Proteomes" id="UP000314986"/>
    </source>
</evidence>
<dbReference type="InParanoid" id="A0A4W3JCP4"/>
<dbReference type="PROSITE" id="PS50234">
    <property type="entry name" value="VWFA"/>
    <property type="match status" value="2"/>
</dbReference>
<reference evidence="9" key="5">
    <citation type="submission" date="2025-09" db="UniProtKB">
        <authorList>
            <consortium name="Ensembl"/>
        </authorList>
    </citation>
    <scope>IDENTIFICATION</scope>
</reference>
<dbReference type="InterPro" id="IPR050525">
    <property type="entry name" value="ECM_Assembly_Org"/>
</dbReference>
<dbReference type="FunFam" id="3.40.50.410:FF:000004">
    <property type="entry name" value="collagen alpha-6(VI) chain"/>
    <property type="match status" value="1"/>
</dbReference>
<protein>
    <recommendedName>
        <fullName evidence="8">VWFA domain-containing protein</fullName>
    </recommendedName>
</protein>
<evidence type="ECO:0000256" key="5">
    <source>
        <dbReference type="ARBA" id="ARBA00022737"/>
    </source>
</evidence>
<dbReference type="OMA" id="GVETYEC"/>
<dbReference type="InterPro" id="IPR036465">
    <property type="entry name" value="vWFA_dom_sf"/>
</dbReference>
<keyword evidence="5" id="KW-0677">Repeat</keyword>
<evidence type="ECO:0000256" key="4">
    <source>
        <dbReference type="ARBA" id="ARBA00022729"/>
    </source>
</evidence>
<dbReference type="PANTHER" id="PTHR24020:SF90">
    <property type="entry name" value="COLLAGEN ALPHA-1(XXI) CHAIN"/>
    <property type="match status" value="1"/>
</dbReference>
<keyword evidence="7" id="KW-0379">Hydroxylation</keyword>
<dbReference type="Pfam" id="PF00092">
    <property type="entry name" value="VWA"/>
    <property type="match status" value="2"/>
</dbReference>
<dbReference type="GO" id="GO:0005576">
    <property type="term" value="C:extracellular region"/>
    <property type="evidence" value="ECO:0007669"/>
    <property type="project" value="UniProtKB-SubCell"/>
</dbReference>
<dbReference type="InterPro" id="IPR002035">
    <property type="entry name" value="VWF_A"/>
</dbReference>